<dbReference type="GeneID" id="69034776"/>
<dbReference type="HOGENOM" id="CLU_1377757_0_0_1"/>
<sequence length="198" mass="21952">MRVFTGKPGFKAMRTADSEPSPATLGHRQQMQTIKSKMEGKGCRSKGRGNCIESRWARSIELLEGLLRSAGWTATQGDRFSFCHETYPVIPLMGITEKKEEWHSRMLEIMLVTSPRNIFSPNPASLSPLAEHGSANCLTPAQNGHGCQGIAKGKARLKRGKQRHRSGNDDIIITSSYSAVYLIRFGATDTKAFHTLIY</sequence>
<organism evidence="2 3">
    <name type="scientific">Ajellomyces capsulatus (strain G186AR / H82 / ATCC MYA-2454 / RMSCC 2432)</name>
    <name type="common">Darling's disease fungus</name>
    <name type="synonym">Histoplasma capsulatum</name>
    <dbReference type="NCBI Taxonomy" id="447093"/>
    <lineage>
        <taxon>Eukaryota</taxon>
        <taxon>Fungi</taxon>
        <taxon>Dikarya</taxon>
        <taxon>Ascomycota</taxon>
        <taxon>Pezizomycotina</taxon>
        <taxon>Eurotiomycetes</taxon>
        <taxon>Eurotiomycetidae</taxon>
        <taxon>Onygenales</taxon>
        <taxon>Ajellomycetaceae</taxon>
        <taxon>Histoplasma</taxon>
    </lineage>
</organism>
<dbReference type="Proteomes" id="UP000001631">
    <property type="component" value="Unassembled WGS sequence"/>
</dbReference>
<protein>
    <submittedName>
        <fullName evidence="2">Uncharacterized protein</fullName>
    </submittedName>
</protein>
<keyword evidence="3" id="KW-1185">Reference proteome</keyword>
<evidence type="ECO:0000313" key="3">
    <source>
        <dbReference type="Proteomes" id="UP000001631"/>
    </source>
</evidence>
<gene>
    <name evidence="2" type="ORF">HCBG_01760</name>
</gene>
<dbReference type="InParanoid" id="C0NFU4"/>
<evidence type="ECO:0000256" key="1">
    <source>
        <dbReference type="SAM" id="MobiDB-lite"/>
    </source>
</evidence>
<name>C0NFU4_AJECG</name>
<dbReference type="RefSeq" id="XP_045290595.1">
    <property type="nucleotide sequence ID" value="XM_045428809.1"/>
</dbReference>
<proteinExistence type="predicted"/>
<accession>C0NFU4</accession>
<feature type="region of interest" description="Disordered" evidence="1">
    <location>
        <begin position="1"/>
        <end position="27"/>
    </location>
</feature>
<evidence type="ECO:0000313" key="2">
    <source>
        <dbReference type="EMBL" id="EEH10115.1"/>
    </source>
</evidence>
<reference evidence="2" key="1">
    <citation type="submission" date="2009-02" db="EMBL/GenBank/DDBJ databases">
        <title>The Genome Sequence of Ajellomyces capsulatus strain G186AR.</title>
        <authorList>
            <consortium name="The Broad Institute Genome Sequencing Platform"/>
            <person name="Champion M."/>
            <person name="Cuomo C."/>
            <person name="Ma L.-J."/>
            <person name="Henn M.R."/>
            <person name="Sil A."/>
            <person name="Goldman B."/>
            <person name="Young S.K."/>
            <person name="Kodira C.D."/>
            <person name="Zeng Q."/>
            <person name="Koehrsen M."/>
            <person name="Alvarado L."/>
            <person name="Berlin A."/>
            <person name="Borenstein D."/>
            <person name="Chen Z."/>
            <person name="Engels R."/>
            <person name="Freedman E."/>
            <person name="Gellesch M."/>
            <person name="Goldberg J."/>
            <person name="Griggs A."/>
            <person name="Gujja S."/>
            <person name="Heiman D."/>
            <person name="Hepburn T."/>
            <person name="Howarth C."/>
            <person name="Jen D."/>
            <person name="Larson L."/>
            <person name="Lewis B."/>
            <person name="Mehta T."/>
            <person name="Park D."/>
            <person name="Pearson M."/>
            <person name="Roberts A."/>
            <person name="Saif S."/>
            <person name="Shea T."/>
            <person name="Shenoy N."/>
            <person name="Sisk P."/>
            <person name="Stolte C."/>
            <person name="Sykes S."/>
            <person name="Walk T."/>
            <person name="White J."/>
            <person name="Yandava C."/>
            <person name="Klein B."/>
            <person name="McEwen J.G."/>
            <person name="Puccia R."/>
            <person name="Goldman G.H."/>
            <person name="Felipe M.S."/>
            <person name="Nino-Vega G."/>
            <person name="San-Blas G."/>
            <person name="Taylor J."/>
            <person name="Mendoza L."/>
            <person name="Galagan J."/>
            <person name="Nusbaum C."/>
            <person name="Birren B."/>
        </authorList>
    </citation>
    <scope>NUCLEOTIDE SEQUENCE</scope>
    <source>
        <strain evidence="2">G186AR</strain>
    </source>
</reference>
<dbReference type="AlphaFoldDB" id="C0NFU4"/>
<dbReference type="EMBL" id="GG663364">
    <property type="protein sequence ID" value="EEH10115.1"/>
    <property type="molecule type" value="Genomic_DNA"/>
</dbReference>